<feature type="domain" description="ABC transmembrane type-1" evidence="8">
    <location>
        <begin position="82"/>
        <end position="303"/>
    </location>
</feature>
<dbReference type="Gene3D" id="1.10.3720.10">
    <property type="entry name" value="MetI-like"/>
    <property type="match status" value="1"/>
</dbReference>
<dbReference type="HOGENOM" id="CLU_016047_0_0_9"/>
<dbReference type="GO" id="GO:0005886">
    <property type="term" value="C:plasma membrane"/>
    <property type="evidence" value="ECO:0007669"/>
    <property type="project" value="UniProtKB-SubCell"/>
</dbReference>
<evidence type="ECO:0000259" key="8">
    <source>
        <dbReference type="PROSITE" id="PS50928"/>
    </source>
</evidence>
<organism evidence="9 10">
    <name type="scientific">Paenibacillus beijingensis</name>
    <dbReference type="NCBI Taxonomy" id="1126833"/>
    <lineage>
        <taxon>Bacteria</taxon>
        <taxon>Bacillati</taxon>
        <taxon>Bacillota</taxon>
        <taxon>Bacilli</taxon>
        <taxon>Bacillales</taxon>
        <taxon>Paenibacillaceae</taxon>
        <taxon>Paenibacillus</taxon>
    </lineage>
</organism>
<evidence type="ECO:0000256" key="1">
    <source>
        <dbReference type="ARBA" id="ARBA00004651"/>
    </source>
</evidence>
<dbReference type="GO" id="GO:0055085">
    <property type="term" value="P:transmembrane transport"/>
    <property type="evidence" value="ECO:0007669"/>
    <property type="project" value="InterPro"/>
</dbReference>
<accession>A0A0D5NKL7</accession>
<dbReference type="PROSITE" id="PS50928">
    <property type="entry name" value="ABC_TM1"/>
    <property type="match status" value="1"/>
</dbReference>
<keyword evidence="2 7" id="KW-0813">Transport</keyword>
<dbReference type="CDD" id="cd06261">
    <property type="entry name" value="TM_PBP2"/>
    <property type="match status" value="1"/>
</dbReference>
<dbReference type="InterPro" id="IPR051393">
    <property type="entry name" value="ABC_transporter_permease"/>
</dbReference>
<evidence type="ECO:0000256" key="7">
    <source>
        <dbReference type="RuleBase" id="RU363032"/>
    </source>
</evidence>
<name>A0A0D5NKL7_9BACL</name>
<reference evidence="10" key="2">
    <citation type="submission" date="2015-03" db="EMBL/GenBank/DDBJ databases">
        <title>Genome sequence of Paenibacillus beijingensis strain DSM 24997T.</title>
        <authorList>
            <person name="Kwak Y."/>
            <person name="Shin J.-H."/>
        </authorList>
    </citation>
    <scope>NUCLEOTIDE SEQUENCE [LARGE SCALE GENOMIC DNA]</scope>
    <source>
        <strain evidence="10">DSM 24997</strain>
    </source>
</reference>
<dbReference type="SUPFAM" id="SSF161098">
    <property type="entry name" value="MetI-like"/>
    <property type="match status" value="1"/>
</dbReference>
<feature type="transmembrane region" description="Helical" evidence="7">
    <location>
        <begin position="282"/>
        <end position="307"/>
    </location>
</feature>
<evidence type="ECO:0000256" key="4">
    <source>
        <dbReference type="ARBA" id="ARBA00022692"/>
    </source>
</evidence>
<dbReference type="EMBL" id="CP011058">
    <property type="protein sequence ID" value="AJY75478.1"/>
    <property type="molecule type" value="Genomic_DNA"/>
</dbReference>
<keyword evidence="6 7" id="KW-0472">Membrane</keyword>
<protein>
    <submittedName>
        <fullName evidence="9">ABC transporter permease</fullName>
    </submittedName>
</protein>
<dbReference type="InterPro" id="IPR000515">
    <property type="entry name" value="MetI-like"/>
</dbReference>
<proteinExistence type="inferred from homology"/>
<dbReference type="AlphaFoldDB" id="A0A0D5NKL7"/>
<reference evidence="9 10" key="1">
    <citation type="journal article" date="2015" name="J. Biotechnol.">
        <title>Complete genome sequence of Paenibacillus beijingensis 7188(T) (=DSM 24997(T)), a novel rhizobacterium from jujube garden soil.</title>
        <authorList>
            <person name="Kwak Y."/>
            <person name="Shin J.H."/>
        </authorList>
    </citation>
    <scope>NUCLEOTIDE SEQUENCE [LARGE SCALE GENOMIC DNA]</scope>
    <source>
        <strain evidence="9 10">DSM 24997</strain>
    </source>
</reference>
<feature type="transmembrane region" description="Helical" evidence="7">
    <location>
        <begin position="173"/>
        <end position="194"/>
    </location>
</feature>
<gene>
    <name evidence="9" type="ORF">VN24_14000</name>
</gene>
<dbReference type="PATRIC" id="fig|1126833.4.peg.3052"/>
<dbReference type="PANTHER" id="PTHR30193:SF37">
    <property type="entry name" value="INNER MEMBRANE ABC TRANSPORTER PERMEASE PROTEIN YCJO"/>
    <property type="match status" value="1"/>
</dbReference>
<feature type="transmembrane region" description="Helical" evidence="7">
    <location>
        <begin position="20"/>
        <end position="49"/>
    </location>
</feature>
<evidence type="ECO:0000313" key="10">
    <source>
        <dbReference type="Proteomes" id="UP000032633"/>
    </source>
</evidence>
<evidence type="ECO:0000256" key="6">
    <source>
        <dbReference type="ARBA" id="ARBA00023136"/>
    </source>
</evidence>
<comment type="subcellular location">
    <subcellularLocation>
        <location evidence="1 7">Cell membrane</location>
        <topology evidence="1 7">Multi-pass membrane protein</topology>
    </subcellularLocation>
</comment>
<keyword evidence="5 7" id="KW-1133">Transmembrane helix</keyword>
<dbReference type="RefSeq" id="WP_045670907.1">
    <property type="nucleotide sequence ID" value="NZ_CP011058.1"/>
</dbReference>
<dbReference type="KEGG" id="pbj:VN24_14000"/>
<evidence type="ECO:0000256" key="5">
    <source>
        <dbReference type="ARBA" id="ARBA00022989"/>
    </source>
</evidence>
<dbReference type="Pfam" id="PF00528">
    <property type="entry name" value="BPD_transp_1"/>
    <property type="match status" value="1"/>
</dbReference>
<feature type="transmembrane region" description="Helical" evidence="7">
    <location>
        <begin position="86"/>
        <end position="108"/>
    </location>
</feature>
<keyword evidence="4 7" id="KW-0812">Transmembrane</keyword>
<feature type="transmembrane region" description="Helical" evidence="7">
    <location>
        <begin position="120"/>
        <end position="139"/>
    </location>
</feature>
<sequence>MEQAQHARLKRRKKPLRSQFIHLFPVPAVAVYTLFVVYPIFAAFTYSLFDWNGLVMGKFNNFANFRRLFTQEPFNHTFWNALQHNVFYFITEMIVQNVIAFVLAYIIFRKVKGAQFFKIAYFLPRLLSIIIVGFMWKLILNPNMGVLNIFLKKVGLSSWAHAWLGDPNTALPAVVLVNCWFAIGFFMLILLAGLQAISSEVLEAAKLDGAKGLRLLVSVILPMMFQPLVIVIVMTFIQAFEAFELVFAMQGSQGEPYFSTDLLAVFFYRTAFGGGSGESGSLGIGSAVAVVMFAIIAAISAVFMTYVNRKQAE</sequence>
<keyword evidence="10" id="KW-1185">Reference proteome</keyword>
<dbReference type="InterPro" id="IPR035906">
    <property type="entry name" value="MetI-like_sf"/>
</dbReference>
<evidence type="ECO:0000256" key="2">
    <source>
        <dbReference type="ARBA" id="ARBA00022448"/>
    </source>
</evidence>
<comment type="similarity">
    <text evidence="7">Belongs to the binding-protein-dependent transport system permease family.</text>
</comment>
<feature type="transmembrane region" description="Helical" evidence="7">
    <location>
        <begin position="215"/>
        <end position="240"/>
    </location>
</feature>
<dbReference type="Proteomes" id="UP000032633">
    <property type="component" value="Chromosome"/>
</dbReference>
<dbReference type="OrthoDB" id="5174895at2"/>
<keyword evidence="3" id="KW-1003">Cell membrane</keyword>
<dbReference type="STRING" id="1126833.VN24_14000"/>
<dbReference type="PANTHER" id="PTHR30193">
    <property type="entry name" value="ABC TRANSPORTER PERMEASE PROTEIN"/>
    <property type="match status" value="1"/>
</dbReference>
<evidence type="ECO:0000256" key="3">
    <source>
        <dbReference type="ARBA" id="ARBA00022475"/>
    </source>
</evidence>
<evidence type="ECO:0000313" key="9">
    <source>
        <dbReference type="EMBL" id="AJY75478.1"/>
    </source>
</evidence>